<evidence type="ECO:0000256" key="2">
    <source>
        <dbReference type="ARBA" id="ARBA00022679"/>
    </source>
</evidence>
<name>A0ABQ9KQR8_HEVBR</name>
<dbReference type="InterPro" id="IPR036249">
    <property type="entry name" value="Thioredoxin-like_sf"/>
</dbReference>
<dbReference type="InterPro" id="IPR004045">
    <property type="entry name" value="Glutathione_S-Trfase_N"/>
</dbReference>
<dbReference type="InterPro" id="IPR045074">
    <property type="entry name" value="GST_C_Tau"/>
</dbReference>
<reference evidence="7" key="1">
    <citation type="journal article" date="2023" name="Plant Biotechnol. J.">
        <title>Chromosome-level wild Hevea brasiliensis genome provides new tools for genomic-assisted breeding and valuable loci to elevate rubber yield.</title>
        <authorList>
            <person name="Cheng H."/>
            <person name="Song X."/>
            <person name="Hu Y."/>
            <person name="Wu T."/>
            <person name="Yang Q."/>
            <person name="An Z."/>
            <person name="Feng S."/>
            <person name="Deng Z."/>
            <person name="Wu W."/>
            <person name="Zeng X."/>
            <person name="Tu M."/>
            <person name="Wang X."/>
            <person name="Huang H."/>
        </authorList>
    </citation>
    <scope>NUCLEOTIDE SEQUENCE</scope>
    <source>
        <strain evidence="7">MT/VB/25A 57/8</strain>
    </source>
</reference>
<dbReference type="SFLD" id="SFLDG00358">
    <property type="entry name" value="Main_(cytGST)"/>
    <property type="match status" value="1"/>
</dbReference>
<dbReference type="InterPro" id="IPR040079">
    <property type="entry name" value="Glutathione_S-Trfase"/>
</dbReference>
<organism evidence="7 8">
    <name type="scientific">Hevea brasiliensis</name>
    <name type="common">Para rubber tree</name>
    <name type="synonym">Siphonia brasiliensis</name>
    <dbReference type="NCBI Taxonomy" id="3981"/>
    <lineage>
        <taxon>Eukaryota</taxon>
        <taxon>Viridiplantae</taxon>
        <taxon>Streptophyta</taxon>
        <taxon>Embryophyta</taxon>
        <taxon>Tracheophyta</taxon>
        <taxon>Spermatophyta</taxon>
        <taxon>Magnoliopsida</taxon>
        <taxon>eudicotyledons</taxon>
        <taxon>Gunneridae</taxon>
        <taxon>Pentapetalae</taxon>
        <taxon>rosids</taxon>
        <taxon>fabids</taxon>
        <taxon>Malpighiales</taxon>
        <taxon>Euphorbiaceae</taxon>
        <taxon>Crotonoideae</taxon>
        <taxon>Micrandreae</taxon>
        <taxon>Hevea</taxon>
    </lineage>
</organism>
<dbReference type="CDD" id="cd03058">
    <property type="entry name" value="GST_N_Tau"/>
    <property type="match status" value="1"/>
</dbReference>
<proteinExistence type="inferred from homology"/>
<dbReference type="InterPro" id="IPR045073">
    <property type="entry name" value="Omega/Tau-like"/>
</dbReference>
<dbReference type="Proteomes" id="UP001174677">
    <property type="component" value="Chromosome 16"/>
</dbReference>
<dbReference type="SFLD" id="SFLDS00019">
    <property type="entry name" value="Glutathione_Transferase_(cytos"/>
    <property type="match status" value="1"/>
</dbReference>
<dbReference type="InterPro" id="IPR004046">
    <property type="entry name" value="GST_C"/>
</dbReference>
<evidence type="ECO:0000313" key="7">
    <source>
        <dbReference type="EMBL" id="KAJ9146725.1"/>
    </source>
</evidence>
<feature type="domain" description="GST C-terminal" evidence="6">
    <location>
        <begin position="92"/>
        <end position="215"/>
    </location>
</feature>
<dbReference type="Gene3D" id="1.20.1050.10">
    <property type="match status" value="1"/>
</dbReference>
<evidence type="ECO:0000256" key="3">
    <source>
        <dbReference type="ARBA" id="ARBA00047960"/>
    </source>
</evidence>
<dbReference type="EMBL" id="JARPOI010000016">
    <property type="protein sequence ID" value="KAJ9146725.1"/>
    <property type="molecule type" value="Genomic_DNA"/>
</dbReference>
<dbReference type="PROSITE" id="PS50404">
    <property type="entry name" value="GST_NTER"/>
    <property type="match status" value="1"/>
</dbReference>
<keyword evidence="2" id="KW-0808">Transferase</keyword>
<gene>
    <name evidence="7" type="ORF">P3X46_028957</name>
</gene>
<keyword evidence="8" id="KW-1185">Reference proteome</keyword>
<dbReference type="Gene3D" id="3.40.30.10">
    <property type="entry name" value="Glutaredoxin"/>
    <property type="match status" value="1"/>
</dbReference>
<evidence type="ECO:0000259" key="5">
    <source>
        <dbReference type="PROSITE" id="PS50404"/>
    </source>
</evidence>
<evidence type="ECO:0000256" key="1">
    <source>
        <dbReference type="ARBA" id="ARBA00012452"/>
    </source>
</evidence>
<dbReference type="SUPFAM" id="SSF47616">
    <property type="entry name" value="GST C-terminal domain-like"/>
    <property type="match status" value="1"/>
</dbReference>
<comment type="similarity">
    <text evidence="4">Belongs to the GST superfamily.</text>
</comment>
<dbReference type="PROSITE" id="PS50405">
    <property type="entry name" value="GST_CTER"/>
    <property type="match status" value="1"/>
</dbReference>
<dbReference type="Pfam" id="PF00043">
    <property type="entry name" value="GST_C"/>
    <property type="match status" value="1"/>
</dbReference>
<dbReference type="PANTHER" id="PTHR11260">
    <property type="entry name" value="GLUTATHIONE S-TRANSFERASE, GST, SUPERFAMILY, GST DOMAIN CONTAINING"/>
    <property type="match status" value="1"/>
</dbReference>
<feature type="domain" description="GST N-terminal" evidence="5">
    <location>
        <begin position="8"/>
        <end position="87"/>
    </location>
</feature>
<dbReference type="Pfam" id="PF02798">
    <property type="entry name" value="GST_N"/>
    <property type="match status" value="1"/>
</dbReference>
<evidence type="ECO:0000313" key="8">
    <source>
        <dbReference type="Proteomes" id="UP001174677"/>
    </source>
</evidence>
<evidence type="ECO:0000256" key="4">
    <source>
        <dbReference type="RuleBase" id="RU003494"/>
    </source>
</evidence>
<sequence>MHNSKMAEELKLLGAWASPFSHRIELALKLKGIQYQYIEEDLSNKSPLLLQSNPVHKKIPVLIHNGKPIAESLVILEYIDETWKNNPLLPENPYDRAIARFWGKFVDEKILQIALKFKLAKEKEKEQIIQELGEQLQFLEKELEGKEFFGGESIGYVDVVAYFIVNWLQVHQEVRQIVFISEEKFPVLCKWMGKLHEIDVVNGCLPPKDKHYAYIRAQIEAAKSAIK</sequence>
<dbReference type="EC" id="2.5.1.18" evidence="1"/>
<dbReference type="InterPro" id="IPR010987">
    <property type="entry name" value="Glutathione-S-Trfase_C-like"/>
</dbReference>
<dbReference type="InterPro" id="IPR036282">
    <property type="entry name" value="Glutathione-S-Trfase_C_sf"/>
</dbReference>
<dbReference type="SUPFAM" id="SSF52833">
    <property type="entry name" value="Thioredoxin-like"/>
    <property type="match status" value="1"/>
</dbReference>
<comment type="catalytic activity">
    <reaction evidence="3">
        <text>RX + glutathione = an S-substituted glutathione + a halide anion + H(+)</text>
        <dbReference type="Rhea" id="RHEA:16437"/>
        <dbReference type="ChEBI" id="CHEBI:15378"/>
        <dbReference type="ChEBI" id="CHEBI:16042"/>
        <dbReference type="ChEBI" id="CHEBI:17792"/>
        <dbReference type="ChEBI" id="CHEBI:57925"/>
        <dbReference type="ChEBI" id="CHEBI:90779"/>
        <dbReference type="EC" id="2.5.1.18"/>
    </reaction>
</comment>
<dbReference type="PANTHER" id="PTHR11260:SF705">
    <property type="entry name" value="GLUTATHIONE TRANSFERASE"/>
    <property type="match status" value="1"/>
</dbReference>
<comment type="caution">
    <text evidence="7">The sequence shown here is derived from an EMBL/GenBank/DDBJ whole genome shotgun (WGS) entry which is preliminary data.</text>
</comment>
<accession>A0ABQ9KQR8</accession>
<protein>
    <recommendedName>
        <fullName evidence="1">glutathione transferase</fullName>
        <ecNumber evidence="1">2.5.1.18</ecNumber>
    </recommendedName>
</protein>
<dbReference type="CDD" id="cd03185">
    <property type="entry name" value="GST_C_Tau"/>
    <property type="match status" value="1"/>
</dbReference>
<dbReference type="SFLD" id="SFLDG01152">
    <property type="entry name" value="Main.3:_Omega-_and_Tau-like"/>
    <property type="match status" value="1"/>
</dbReference>
<evidence type="ECO:0000259" key="6">
    <source>
        <dbReference type="PROSITE" id="PS50405"/>
    </source>
</evidence>